<dbReference type="AlphaFoldDB" id="A0A381TRI8"/>
<proteinExistence type="predicted"/>
<sequence>MRFLILAVVCFSLNIALYAQSFSMKGQFWASGLTGNDGPSGQSAFESSMGYIPTFSLSRYLSDFTFFDFELAYRLNRSYSGDSLVSNHEKNHRLWIRYSSEKVEVRLGLQKIIFGPSQILRTLSWFDTFDLTDPTGQTDGVDAFRLKWFPSNSLSIWSWAIQNAQDTLSFGGRAELSSSYGEFGFTFHVDPSKTPQKIGQLGVMMPEPQQRFALDIRHDGFIGSWMESAVIISEHSDLKMTTIGADYTLPIANGLLIMTESMFIKNRNADDQNFTAFMAMLPLGMVHSTMFISQFDWQEDRVYSYFRWSATYDKFSLNLLLSQSPKRKEYGLPVEAFPKSVAGFGTGIQF</sequence>
<gene>
    <name evidence="1" type="ORF">METZ01_LOCUS71510</name>
</gene>
<accession>A0A381TRI8</accession>
<dbReference type="EMBL" id="UINC01005042">
    <property type="protein sequence ID" value="SVA18656.1"/>
    <property type="molecule type" value="Genomic_DNA"/>
</dbReference>
<evidence type="ECO:0000313" key="1">
    <source>
        <dbReference type="EMBL" id="SVA18656.1"/>
    </source>
</evidence>
<protein>
    <submittedName>
        <fullName evidence="1">Uncharacterized protein</fullName>
    </submittedName>
</protein>
<name>A0A381TRI8_9ZZZZ</name>
<reference evidence="1" key="1">
    <citation type="submission" date="2018-05" db="EMBL/GenBank/DDBJ databases">
        <authorList>
            <person name="Lanie J.A."/>
            <person name="Ng W.-L."/>
            <person name="Kazmierczak K.M."/>
            <person name="Andrzejewski T.M."/>
            <person name="Davidsen T.M."/>
            <person name="Wayne K.J."/>
            <person name="Tettelin H."/>
            <person name="Glass J.I."/>
            <person name="Rusch D."/>
            <person name="Podicherti R."/>
            <person name="Tsui H.-C.T."/>
            <person name="Winkler M.E."/>
        </authorList>
    </citation>
    <scope>NUCLEOTIDE SEQUENCE</scope>
</reference>
<feature type="non-terminal residue" evidence="1">
    <location>
        <position position="350"/>
    </location>
</feature>
<organism evidence="1">
    <name type="scientific">marine metagenome</name>
    <dbReference type="NCBI Taxonomy" id="408172"/>
    <lineage>
        <taxon>unclassified sequences</taxon>
        <taxon>metagenomes</taxon>
        <taxon>ecological metagenomes</taxon>
    </lineage>
</organism>